<gene>
    <name evidence="2" type="primary">aam_2</name>
    <name evidence="2" type="ORF">KOR34_32110</name>
</gene>
<proteinExistence type="predicted"/>
<organism evidence="2 3">
    <name type="scientific">Posidoniimonas corsicana</name>
    <dbReference type="NCBI Taxonomy" id="1938618"/>
    <lineage>
        <taxon>Bacteria</taxon>
        <taxon>Pseudomonadati</taxon>
        <taxon>Planctomycetota</taxon>
        <taxon>Planctomycetia</taxon>
        <taxon>Pirellulales</taxon>
        <taxon>Lacipirellulaceae</taxon>
        <taxon>Posidoniimonas</taxon>
    </lineage>
</organism>
<dbReference type="Gene3D" id="3.90.1300.10">
    <property type="entry name" value="Amidase signature (AS) domain"/>
    <property type="match status" value="1"/>
</dbReference>
<dbReference type="AlphaFoldDB" id="A0A5C5VKK0"/>
<reference evidence="2 3" key="1">
    <citation type="submission" date="2019-02" db="EMBL/GenBank/DDBJ databases">
        <title>Deep-cultivation of Planctomycetes and their phenomic and genomic characterization uncovers novel biology.</title>
        <authorList>
            <person name="Wiegand S."/>
            <person name="Jogler M."/>
            <person name="Boedeker C."/>
            <person name="Pinto D."/>
            <person name="Vollmers J."/>
            <person name="Rivas-Marin E."/>
            <person name="Kohn T."/>
            <person name="Peeters S.H."/>
            <person name="Heuer A."/>
            <person name="Rast P."/>
            <person name="Oberbeckmann S."/>
            <person name="Bunk B."/>
            <person name="Jeske O."/>
            <person name="Meyerdierks A."/>
            <person name="Storesund J.E."/>
            <person name="Kallscheuer N."/>
            <person name="Luecker S."/>
            <person name="Lage O.M."/>
            <person name="Pohl T."/>
            <person name="Merkel B.J."/>
            <person name="Hornburger P."/>
            <person name="Mueller R.-W."/>
            <person name="Bruemmer F."/>
            <person name="Labrenz M."/>
            <person name="Spormann A.M."/>
            <person name="Op Den Camp H."/>
            <person name="Overmann J."/>
            <person name="Amann R."/>
            <person name="Jetten M.S.M."/>
            <person name="Mascher T."/>
            <person name="Medema M.H."/>
            <person name="Devos D.P."/>
            <person name="Kaster A.-K."/>
            <person name="Ovreas L."/>
            <person name="Rohde M."/>
            <person name="Galperin M.Y."/>
            <person name="Jogler C."/>
        </authorList>
    </citation>
    <scope>NUCLEOTIDE SEQUENCE [LARGE SCALE GENOMIC DNA]</scope>
    <source>
        <strain evidence="2 3">KOR34</strain>
    </source>
</reference>
<sequence>MTTTDTDHSVLPALGAAEAARLIANREITSREATEACLAQIARLNPALNAITHPREAALAEADAADARQAAGKPLGPLHGLPVTIKDCFAVAGSETTLGIPGFSPGPDQADSPLVRRLRAAGAVIVGKTNVPQGMLLHECENSLYGLTLHPTDAERSPGGSSGGEATAVAAGMSLLGLASDLGGSTRHPAHSCGLVGYKPTSGRLTIQGSKRTMPGMRSLIIQPGPICRTTADADLAMRVLVDPTAAPKQSDERNTPWPDYRDVDVAGLRVVYWTDNGVAAPCAAIRRAVEQSARHLADLGADVVGVSMPDPDEMLRVYFGLISADGLRSFGRLVKGRKKTGQVRRQLRLAKYPQSARNAIALGLSAFGQPGLAKLLRLTGPRSADQYWQLTSAADAYRTRFWEQLDGAFGGRPVDAVINPPHTLPALRHGSALHLLLEASHCYLANLLDAPAGVVPVGEVTAEDERAELAAGSGAWAVEDRLRRQNAAGSAGLPIGVQVMARPWRDDVALAVMSALESANG</sequence>
<dbReference type="GO" id="GO:0017064">
    <property type="term" value="F:fatty acid amide hydrolase activity"/>
    <property type="evidence" value="ECO:0007669"/>
    <property type="project" value="TreeGrafter"/>
</dbReference>
<dbReference type="SUPFAM" id="SSF75304">
    <property type="entry name" value="Amidase signature (AS) enzymes"/>
    <property type="match status" value="1"/>
</dbReference>
<dbReference type="InterPro" id="IPR036928">
    <property type="entry name" value="AS_sf"/>
</dbReference>
<protein>
    <submittedName>
        <fullName evidence="2">Acylamidase</fullName>
        <ecNumber evidence="2">3.5.1.13</ecNumber>
    </submittedName>
</protein>
<evidence type="ECO:0000259" key="1">
    <source>
        <dbReference type="Pfam" id="PF01425"/>
    </source>
</evidence>
<dbReference type="EMBL" id="SIHJ01000001">
    <property type="protein sequence ID" value="TWT38242.1"/>
    <property type="molecule type" value="Genomic_DNA"/>
</dbReference>
<dbReference type="EC" id="3.5.1.13" evidence="2"/>
<dbReference type="GO" id="GO:0009062">
    <property type="term" value="P:fatty acid catabolic process"/>
    <property type="evidence" value="ECO:0007669"/>
    <property type="project" value="TreeGrafter"/>
</dbReference>
<comment type="caution">
    <text evidence="2">The sequence shown here is derived from an EMBL/GenBank/DDBJ whole genome shotgun (WGS) entry which is preliminary data.</text>
</comment>
<dbReference type="RefSeq" id="WP_197531446.1">
    <property type="nucleotide sequence ID" value="NZ_SIHJ01000001.1"/>
</dbReference>
<accession>A0A5C5VKK0</accession>
<dbReference type="PIRSF" id="PIRSF001221">
    <property type="entry name" value="Amidase_fungi"/>
    <property type="match status" value="1"/>
</dbReference>
<dbReference type="GO" id="GO:0047680">
    <property type="term" value="F:aryl-acylamidase activity"/>
    <property type="evidence" value="ECO:0007669"/>
    <property type="project" value="UniProtKB-EC"/>
</dbReference>
<name>A0A5C5VKK0_9BACT</name>
<dbReference type="InterPro" id="IPR023631">
    <property type="entry name" value="Amidase_dom"/>
</dbReference>
<dbReference type="PANTHER" id="PTHR45847">
    <property type="entry name" value="FATTY ACID AMIDE HYDROLASE"/>
    <property type="match status" value="1"/>
</dbReference>
<dbReference type="GO" id="GO:0004040">
    <property type="term" value="F:amidase activity"/>
    <property type="evidence" value="ECO:0007669"/>
    <property type="project" value="TreeGrafter"/>
</dbReference>
<keyword evidence="3" id="KW-1185">Reference proteome</keyword>
<feature type="domain" description="Amidase" evidence="1">
    <location>
        <begin position="32"/>
        <end position="508"/>
    </location>
</feature>
<dbReference type="Pfam" id="PF01425">
    <property type="entry name" value="Amidase"/>
    <property type="match status" value="1"/>
</dbReference>
<dbReference type="InterPro" id="IPR052096">
    <property type="entry name" value="Endocannabinoid_amidase"/>
</dbReference>
<dbReference type="PANTHER" id="PTHR45847:SF6">
    <property type="entry name" value="FATTY ACID AMIDE HYDROLASE"/>
    <property type="match status" value="1"/>
</dbReference>
<evidence type="ECO:0000313" key="2">
    <source>
        <dbReference type="EMBL" id="TWT38242.1"/>
    </source>
</evidence>
<dbReference type="Proteomes" id="UP000316714">
    <property type="component" value="Unassembled WGS sequence"/>
</dbReference>
<keyword evidence="2" id="KW-0378">Hydrolase</keyword>
<evidence type="ECO:0000313" key="3">
    <source>
        <dbReference type="Proteomes" id="UP000316714"/>
    </source>
</evidence>